<feature type="transmembrane region" description="Helical" evidence="1">
    <location>
        <begin position="45"/>
        <end position="65"/>
    </location>
</feature>
<keyword evidence="1" id="KW-0472">Membrane</keyword>
<gene>
    <name evidence="2" type="ORF">MTP16_24930</name>
</gene>
<keyword evidence="1" id="KW-1133">Transmembrane helix</keyword>
<dbReference type="EMBL" id="CP094537">
    <property type="protein sequence ID" value="UOE36735.1"/>
    <property type="molecule type" value="Genomic_DNA"/>
</dbReference>
<evidence type="ECO:0000313" key="2">
    <source>
        <dbReference type="EMBL" id="UOE36735.1"/>
    </source>
</evidence>
<accession>A0ABY4BCD2</accession>
<evidence type="ECO:0000313" key="3">
    <source>
        <dbReference type="Proteomes" id="UP000831390"/>
    </source>
</evidence>
<protein>
    <submittedName>
        <fullName evidence="2">Uncharacterized protein</fullName>
    </submittedName>
</protein>
<feature type="transmembrane region" description="Helical" evidence="1">
    <location>
        <begin position="72"/>
        <end position="95"/>
    </location>
</feature>
<evidence type="ECO:0000256" key="1">
    <source>
        <dbReference type="SAM" id="Phobius"/>
    </source>
</evidence>
<reference evidence="2 3" key="1">
    <citation type="submission" date="2022-03" db="EMBL/GenBank/DDBJ databases">
        <title>Hymenobactersp. isolated from the air.</title>
        <authorList>
            <person name="Won M."/>
            <person name="Kwon S.-W."/>
        </authorList>
    </citation>
    <scope>NUCLEOTIDE SEQUENCE [LARGE SCALE GENOMIC DNA]</scope>
    <source>
        <strain evidence="2 3">KACC 22596</strain>
        <plasmid evidence="2 3">unnamed3</plasmid>
    </source>
</reference>
<keyword evidence="3" id="KW-1185">Reference proteome</keyword>
<proteinExistence type="predicted"/>
<dbReference type="Proteomes" id="UP000831390">
    <property type="component" value="Plasmid unnamed3"/>
</dbReference>
<keyword evidence="2" id="KW-0614">Plasmid</keyword>
<dbReference type="RefSeq" id="WP_243520885.1">
    <property type="nucleotide sequence ID" value="NZ_CP094537.1"/>
</dbReference>
<keyword evidence="1" id="KW-0812">Transmembrane</keyword>
<geneLocation type="plasmid" evidence="2 3">
    <name>unnamed3</name>
</geneLocation>
<organism evidence="2 3">
    <name type="scientific">Hymenobacter monticola</name>
    <dbReference type="NCBI Taxonomy" id="1705399"/>
    <lineage>
        <taxon>Bacteria</taxon>
        <taxon>Pseudomonadati</taxon>
        <taxon>Bacteroidota</taxon>
        <taxon>Cytophagia</taxon>
        <taxon>Cytophagales</taxon>
        <taxon>Hymenobacteraceae</taxon>
        <taxon>Hymenobacter</taxon>
    </lineage>
</organism>
<name>A0ABY4BCD2_9BACT</name>
<sequence>MKSTQSPRLAALMATLFENPSPNYALVAMMALVAGATVVFGGNLVPGIATHSVMLLSLLATSRLFNAGWLRAFWYLTMGLIVLALVLDVAVLMVAGQGDAL</sequence>